<evidence type="ECO:0000259" key="5">
    <source>
        <dbReference type="PROSITE" id="PS50977"/>
    </source>
</evidence>
<reference evidence="7" key="2">
    <citation type="journal article" date="2016" name="Genome Announc.">
        <title>Draft Genome Sequences of Two Novel Amoeba-Resistant Intranuclear Bacteria, 'Candidatus Berkiella cookevillensis' and 'Candidatus Berkiella aquae'.</title>
        <authorList>
            <person name="Mehari Y.T."/>
            <person name="Arivett B.A."/>
            <person name="Farone A.L."/>
            <person name="Gunderson J.H."/>
            <person name="Farone M.B."/>
        </authorList>
    </citation>
    <scope>NUCLEOTIDE SEQUENCE</scope>
    <source>
        <strain evidence="7">HT99</strain>
    </source>
</reference>
<dbReference type="InterPro" id="IPR001647">
    <property type="entry name" value="HTH_TetR"/>
</dbReference>
<dbReference type="InterPro" id="IPR009057">
    <property type="entry name" value="Homeodomain-like_sf"/>
</dbReference>
<accession>A0A0Q9YIB3</accession>
<sequence>MNKISAHHTKQKLIDTASDLIWKNSYGSVSVDDICKTAGVKKGSFYHFFPSKIDLVLASMDAHFQSKKAVYDSIFSPQTPPLQRFEQLADFLYEMQAEAVAKHGKVCGCPYTTLGSEMAGQEDVIRHKLNELTKCFERYYENAIRDLIIEGLLPEKTNVKTKSQEIFTYFIGVFTLARIQNDLELLKRDLKPGLLKTLGLKDKLQEQ</sequence>
<dbReference type="PANTHER" id="PTHR47506">
    <property type="entry name" value="TRANSCRIPTIONAL REGULATORY PROTEIN"/>
    <property type="match status" value="1"/>
</dbReference>
<dbReference type="PANTHER" id="PTHR47506:SF1">
    <property type="entry name" value="HTH-TYPE TRANSCRIPTIONAL REGULATOR YJDC"/>
    <property type="match status" value="1"/>
</dbReference>
<evidence type="ECO:0000313" key="8">
    <source>
        <dbReference type="Proteomes" id="UP000051497"/>
    </source>
</evidence>
<evidence type="ECO:0000256" key="4">
    <source>
        <dbReference type="PROSITE-ProRule" id="PRU00335"/>
    </source>
</evidence>
<evidence type="ECO:0000313" key="7">
    <source>
        <dbReference type="EMBL" id="MCS5711713.1"/>
    </source>
</evidence>
<gene>
    <name evidence="6" type="primary">acuR</name>
    <name evidence="7" type="ORF">HT99x_009720</name>
    <name evidence="6" type="ORF">HT99x_02501</name>
</gene>
<dbReference type="Proteomes" id="UP000051497">
    <property type="component" value="Unassembled WGS sequence"/>
</dbReference>
<dbReference type="STRING" id="295108.HT99x_02501"/>
<dbReference type="GO" id="GO:0003677">
    <property type="term" value="F:DNA binding"/>
    <property type="evidence" value="ECO:0007669"/>
    <property type="project" value="UniProtKB-UniRule"/>
</dbReference>
<feature type="DNA-binding region" description="H-T-H motif" evidence="4">
    <location>
        <begin position="30"/>
        <end position="49"/>
    </location>
</feature>
<evidence type="ECO:0000313" key="6">
    <source>
        <dbReference type="EMBL" id="KRG20405.1"/>
    </source>
</evidence>
<dbReference type="SUPFAM" id="SSF48498">
    <property type="entry name" value="Tetracyclin repressor-like, C-terminal domain"/>
    <property type="match status" value="1"/>
</dbReference>
<dbReference type="RefSeq" id="WP_075067115.1">
    <property type="nucleotide sequence ID" value="NZ_LKAJ02000001.1"/>
</dbReference>
<proteinExistence type="predicted"/>
<evidence type="ECO:0000256" key="2">
    <source>
        <dbReference type="ARBA" id="ARBA00023125"/>
    </source>
</evidence>
<protein>
    <submittedName>
        <fullName evidence="7">TetR/AcrR family transcriptional regulator</fullName>
    </submittedName>
    <submittedName>
        <fullName evidence="6">Transcriptional regulator AcuR</fullName>
    </submittedName>
</protein>
<organism evidence="6">
    <name type="scientific">Candidatus Berkiella aquae</name>
    <dbReference type="NCBI Taxonomy" id="295108"/>
    <lineage>
        <taxon>Bacteria</taxon>
        <taxon>Pseudomonadati</taxon>
        <taxon>Pseudomonadota</taxon>
        <taxon>Gammaproteobacteria</taxon>
        <taxon>Candidatus Berkiellales</taxon>
        <taxon>Candidatus Berkiellaceae</taxon>
        <taxon>Candidatus Berkiella</taxon>
    </lineage>
</organism>
<dbReference type="PROSITE" id="PS50977">
    <property type="entry name" value="HTH_TETR_2"/>
    <property type="match status" value="1"/>
</dbReference>
<dbReference type="Pfam" id="PF16925">
    <property type="entry name" value="TetR_C_13"/>
    <property type="match status" value="1"/>
</dbReference>
<feature type="domain" description="HTH tetR-type" evidence="5">
    <location>
        <begin position="7"/>
        <end position="67"/>
    </location>
</feature>
<dbReference type="PATRIC" id="fig|1590043.3.peg.2549"/>
<dbReference type="OrthoDB" id="4541465at2"/>
<evidence type="ECO:0000256" key="3">
    <source>
        <dbReference type="ARBA" id="ARBA00023163"/>
    </source>
</evidence>
<reference evidence="6" key="1">
    <citation type="submission" date="2015-09" db="EMBL/GenBank/DDBJ databases">
        <title>Draft Genome Sequences of Two Novel Amoeba-resistant Intranuclear Bacteria, Candidatus Berkiella cookevillensis and Candidatus Berkiella aquae.</title>
        <authorList>
            <person name="Mehari Y.T."/>
            <person name="Arivett B.A."/>
            <person name="Farone A.L."/>
            <person name="Gunderson J.H."/>
            <person name="Farone M.B."/>
        </authorList>
    </citation>
    <scope>NUCLEOTIDE SEQUENCE [LARGE SCALE GENOMIC DNA]</scope>
    <source>
        <strain evidence="6">HT99</strain>
    </source>
</reference>
<dbReference type="EMBL" id="LKAJ01000012">
    <property type="protein sequence ID" value="KRG20405.1"/>
    <property type="molecule type" value="Genomic_DNA"/>
</dbReference>
<keyword evidence="2 4" id="KW-0238">DNA-binding</keyword>
<dbReference type="InterPro" id="IPR011075">
    <property type="entry name" value="TetR_C"/>
</dbReference>
<dbReference type="Pfam" id="PF00440">
    <property type="entry name" value="TetR_N"/>
    <property type="match status" value="1"/>
</dbReference>
<dbReference type="InterPro" id="IPR036271">
    <property type="entry name" value="Tet_transcr_reg_TetR-rel_C_sf"/>
</dbReference>
<dbReference type="Gene3D" id="1.10.357.10">
    <property type="entry name" value="Tetracycline Repressor, domain 2"/>
    <property type="match status" value="1"/>
</dbReference>
<dbReference type="SUPFAM" id="SSF46689">
    <property type="entry name" value="Homeodomain-like"/>
    <property type="match status" value="1"/>
</dbReference>
<comment type="caution">
    <text evidence="6">The sequence shown here is derived from an EMBL/GenBank/DDBJ whole genome shotgun (WGS) entry which is preliminary data.</text>
</comment>
<keyword evidence="1" id="KW-0805">Transcription regulation</keyword>
<keyword evidence="3" id="KW-0804">Transcription</keyword>
<reference evidence="7" key="3">
    <citation type="submission" date="2021-06" db="EMBL/GenBank/DDBJ databases">
        <title>Genomic Description and Analysis of Intracellular Bacteria, Candidatus Berkiella cookevillensis and Candidatus Berkiella aquae.</title>
        <authorList>
            <person name="Kidane D.T."/>
            <person name="Mehari Y.T."/>
            <person name="Rice F.C."/>
            <person name="Arivett B.A."/>
            <person name="Farone A.L."/>
            <person name="Berk S.G."/>
            <person name="Farone M.B."/>
        </authorList>
    </citation>
    <scope>NUCLEOTIDE SEQUENCE</scope>
    <source>
        <strain evidence="7">HT99</strain>
    </source>
</reference>
<keyword evidence="8" id="KW-1185">Reference proteome</keyword>
<dbReference type="AlphaFoldDB" id="A0A0Q9YIB3"/>
<dbReference type="PRINTS" id="PR00455">
    <property type="entry name" value="HTHTETR"/>
</dbReference>
<name>A0A0Q9YIB3_9GAMM</name>
<dbReference type="EMBL" id="LKAJ02000001">
    <property type="protein sequence ID" value="MCS5711713.1"/>
    <property type="molecule type" value="Genomic_DNA"/>
</dbReference>
<evidence type="ECO:0000256" key="1">
    <source>
        <dbReference type="ARBA" id="ARBA00023015"/>
    </source>
</evidence>